<feature type="signal peptide" evidence="1">
    <location>
        <begin position="1"/>
        <end position="26"/>
    </location>
</feature>
<dbReference type="PROSITE" id="PS51257">
    <property type="entry name" value="PROKAR_LIPOPROTEIN"/>
    <property type="match status" value="1"/>
</dbReference>
<feature type="domain" description="DUF1254" evidence="3">
    <location>
        <begin position="98"/>
        <end position="226"/>
    </location>
</feature>
<dbReference type="Pfam" id="PF06863">
    <property type="entry name" value="DUF1254"/>
    <property type="match status" value="1"/>
</dbReference>
<proteinExistence type="predicted"/>
<dbReference type="EMBL" id="JBBKZS010000033">
    <property type="protein sequence ID" value="MEJ8859642.1"/>
    <property type="molecule type" value="Genomic_DNA"/>
</dbReference>
<dbReference type="RefSeq" id="WP_340339679.1">
    <property type="nucleotide sequence ID" value="NZ_JBBKZS010000033.1"/>
</dbReference>
<reference evidence="4 5" key="1">
    <citation type="submission" date="2024-03" db="EMBL/GenBank/DDBJ databases">
        <title>Novel species of the genus Variovorax.</title>
        <authorList>
            <person name="Liu Q."/>
            <person name="Xin Y.-H."/>
        </authorList>
    </citation>
    <scope>NUCLEOTIDE SEQUENCE [LARGE SCALE GENOMIC DNA]</scope>
    <source>
        <strain evidence="4 5">KACC 18901</strain>
    </source>
</reference>
<dbReference type="Proteomes" id="UP001367030">
    <property type="component" value="Unassembled WGS sequence"/>
</dbReference>
<sequence>MISGRLFRLRHLTVLAAVAMGCAVQAQSPTNVTLSASGIAGTPAGTVMSKEYVATVGRMAYVWGWPLVNNLNRSMGMKDVPEPGRLGGIAPVAPPGYVSMLTDYIDAGERLVTCPNQDTVYGAGFQRVDSKPVIVQVPDFGQRFWVYQLADARTNSFGKLGKQYGTKPGFYLVVGPNWKGQVPKGVRAVLRSSTDLVAVFPRIFQDDTPQDKQAIQSLVNQVMVYPLSEYTGKMKTKDWSKTPSFPAPPGQGAGETKWVLPEKFWEELPIVMNEVPPLPGEEALYSTIRSVLDAAARNPDLKAALVQTAASAEDEVIKPLFEFRNNGRPIGNGWNSPANGARWGYDYLSRAATARSNMYDNAPEETRYIYTDVDKAGQRLHGSKRYSVTFAAGQTPPVNGFWSLTVYNKEHLFEPNALNRFSLGTKSKDLKKNADGSLTLYFQNQSPGKEKESNWVPTPVDEFSLYIRAYWPKVEILEGHWQPPAAEQAN</sequence>
<organism evidence="4 5">
    <name type="scientific">Variovorax robiniae</name>
    <dbReference type="NCBI Taxonomy" id="1836199"/>
    <lineage>
        <taxon>Bacteria</taxon>
        <taxon>Pseudomonadati</taxon>
        <taxon>Pseudomonadota</taxon>
        <taxon>Betaproteobacteria</taxon>
        <taxon>Burkholderiales</taxon>
        <taxon>Comamonadaceae</taxon>
        <taxon>Variovorax</taxon>
    </lineage>
</organism>
<feature type="chain" id="PRO_5045177030" evidence="1">
    <location>
        <begin position="27"/>
        <end position="490"/>
    </location>
</feature>
<dbReference type="InterPro" id="IPR037050">
    <property type="entry name" value="DUF1254_sf"/>
</dbReference>
<dbReference type="InterPro" id="IPR010621">
    <property type="entry name" value="DUF1214"/>
</dbReference>
<dbReference type="InterPro" id="IPR037049">
    <property type="entry name" value="DUF1214_C_sf"/>
</dbReference>
<dbReference type="PANTHER" id="PTHR36509:SF2">
    <property type="entry name" value="BLL3101 PROTEIN"/>
    <property type="match status" value="1"/>
</dbReference>
<gene>
    <name evidence="4" type="ORF">WKW79_34135</name>
</gene>
<evidence type="ECO:0000259" key="2">
    <source>
        <dbReference type="Pfam" id="PF06742"/>
    </source>
</evidence>
<evidence type="ECO:0000256" key="1">
    <source>
        <dbReference type="SAM" id="SignalP"/>
    </source>
</evidence>
<dbReference type="InterPro" id="IPR010679">
    <property type="entry name" value="DUF1254"/>
</dbReference>
<keyword evidence="1" id="KW-0732">Signal</keyword>
<evidence type="ECO:0000313" key="5">
    <source>
        <dbReference type="Proteomes" id="UP001367030"/>
    </source>
</evidence>
<name>A0ABU8XLU2_9BURK</name>
<accession>A0ABU8XLU2</accession>
<dbReference type="PANTHER" id="PTHR36509">
    <property type="entry name" value="BLL3101 PROTEIN"/>
    <property type="match status" value="1"/>
</dbReference>
<evidence type="ECO:0000259" key="3">
    <source>
        <dbReference type="Pfam" id="PF06863"/>
    </source>
</evidence>
<dbReference type="Gene3D" id="2.60.120.600">
    <property type="entry name" value="Domain of unknown function DUF1214, C-terminal domain"/>
    <property type="match status" value="1"/>
</dbReference>
<dbReference type="Gene3D" id="2.60.40.1610">
    <property type="entry name" value="Domain of unknown function DUF1254"/>
    <property type="match status" value="1"/>
</dbReference>
<comment type="caution">
    <text evidence="4">The sequence shown here is derived from an EMBL/GenBank/DDBJ whole genome shotgun (WGS) entry which is preliminary data.</text>
</comment>
<dbReference type="Pfam" id="PF06742">
    <property type="entry name" value="DUF1214"/>
    <property type="match status" value="1"/>
</dbReference>
<feature type="domain" description="DUF1214" evidence="2">
    <location>
        <begin position="366"/>
        <end position="473"/>
    </location>
</feature>
<keyword evidence="5" id="KW-1185">Reference proteome</keyword>
<protein>
    <submittedName>
        <fullName evidence="4">DUF1254 domain-containing protein</fullName>
    </submittedName>
</protein>
<dbReference type="SUPFAM" id="SSF160935">
    <property type="entry name" value="VPA0735-like"/>
    <property type="match status" value="1"/>
</dbReference>
<evidence type="ECO:0000313" key="4">
    <source>
        <dbReference type="EMBL" id="MEJ8859642.1"/>
    </source>
</evidence>